<dbReference type="InterPro" id="IPR036691">
    <property type="entry name" value="Endo/exonu/phosph_ase_sf"/>
</dbReference>
<name>A0AAW0M812_QUESU</name>
<organism evidence="2 3">
    <name type="scientific">Quercus suber</name>
    <name type="common">Cork oak</name>
    <dbReference type="NCBI Taxonomy" id="58331"/>
    <lineage>
        <taxon>Eukaryota</taxon>
        <taxon>Viridiplantae</taxon>
        <taxon>Streptophyta</taxon>
        <taxon>Embryophyta</taxon>
        <taxon>Tracheophyta</taxon>
        <taxon>Spermatophyta</taxon>
        <taxon>Magnoliopsida</taxon>
        <taxon>eudicotyledons</taxon>
        <taxon>Gunneridae</taxon>
        <taxon>Pentapetalae</taxon>
        <taxon>rosids</taxon>
        <taxon>fabids</taxon>
        <taxon>Fagales</taxon>
        <taxon>Fagaceae</taxon>
        <taxon>Quercus</taxon>
    </lineage>
</organism>
<evidence type="ECO:0000313" key="2">
    <source>
        <dbReference type="EMBL" id="KAK7859606.1"/>
    </source>
</evidence>
<dbReference type="PANTHER" id="PTHR33710:SF71">
    <property type="entry name" value="ENDONUCLEASE_EXONUCLEASE_PHOSPHATASE DOMAIN-CONTAINING PROTEIN"/>
    <property type="match status" value="1"/>
</dbReference>
<dbReference type="PANTHER" id="PTHR33710">
    <property type="entry name" value="BNAC02G09200D PROTEIN"/>
    <property type="match status" value="1"/>
</dbReference>
<comment type="caution">
    <text evidence="2">The sequence shown here is derived from an EMBL/GenBank/DDBJ whole genome shotgun (WGS) entry which is preliminary data.</text>
</comment>
<dbReference type="Gene3D" id="1.10.600.10">
    <property type="entry name" value="Farnesyl Diphosphate Synthase"/>
    <property type="match status" value="1"/>
</dbReference>
<evidence type="ECO:0000256" key="1">
    <source>
        <dbReference type="SAM" id="MobiDB-lite"/>
    </source>
</evidence>
<accession>A0AAW0M812</accession>
<reference evidence="2 3" key="1">
    <citation type="journal article" date="2018" name="Sci. Data">
        <title>The draft genome sequence of cork oak.</title>
        <authorList>
            <person name="Ramos A.M."/>
            <person name="Usie A."/>
            <person name="Barbosa P."/>
            <person name="Barros P.M."/>
            <person name="Capote T."/>
            <person name="Chaves I."/>
            <person name="Simoes F."/>
            <person name="Abreu I."/>
            <person name="Carrasquinho I."/>
            <person name="Faro C."/>
            <person name="Guimaraes J.B."/>
            <person name="Mendonca D."/>
            <person name="Nobrega F."/>
            <person name="Rodrigues L."/>
            <person name="Saibo N.J.M."/>
            <person name="Varela M.C."/>
            <person name="Egas C."/>
            <person name="Matos J."/>
            <person name="Miguel C.M."/>
            <person name="Oliveira M.M."/>
            <person name="Ricardo C.P."/>
            <person name="Goncalves S."/>
        </authorList>
    </citation>
    <scope>NUCLEOTIDE SEQUENCE [LARGE SCALE GENOMIC DNA]</scope>
    <source>
        <strain evidence="3">cv. HL8</strain>
    </source>
</reference>
<dbReference type="EMBL" id="PKMF04000011">
    <property type="protein sequence ID" value="KAK7859606.1"/>
    <property type="molecule type" value="Genomic_DNA"/>
</dbReference>
<dbReference type="InterPro" id="IPR008949">
    <property type="entry name" value="Isoprenoid_synthase_dom_sf"/>
</dbReference>
<keyword evidence="3" id="KW-1185">Reference proteome</keyword>
<evidence type="ECO:0000313" key="3">
    <source>
        <dbReference type="Proteomes" id="UP000237347"/>
    </source>
</evidence>
<feature type="region of interest" description="Disordered" evidence="1">
    <location>
        <begin position="38"/>
        <end position="58"/>
    </location>
</feature>
<protein>
    <submittedName>
        <fullName evidence="2">Myrcene synthase</fullName>
    </submittedName>
</protein>
<feature type="compositionally biased region" description="Polar residues" evidence="1">
    <location>
        <begin position="40"/>
        <end position="49"/>
    </location>
</feature>
<proteinExistence type="predicted"/>
<dbReference type="SUPFAM" id="SSF56219">
    <property type="entry name" value="DNase I-like"/>
    <property type="match status" value="1"/>
</dbReference>
<dbReference type="Proteomes" id="UP000237347">
    <property type="component" value="Unassembled WGS sequence"/>
</dbReference>
<sequence length="149" mass="17720">MNLARMSHCMYQHGEQFGVADHKTKNNMLSLLIQPIPHTKMSQGNSNTNLEKEGREPRSEWHMANFREVLDNCRLRDMGFKGVRFTWCNQRDEQDRVYVRLDRGVANQEWYNLFPHFDVHHLSFSNSDQMAIGVRLRRQSQSQFGMYKK</sequence>
<gene>
    <name evidence="2" type="primary">MYRS_16</name>
    <name evidence="2" type="ORF">CFP56_004717</name>
</gene>
<dbReference type="AlphaFoldDB" id="A0AAW0M812"/>